<dbReference type="Pfam" id="PF19054">
    <property type="entry name" value="DUF5753"/>
    <property type="match status" value="1"/>
</dbReference>
<dbReference type="Pfam" id="PF13560">
    <property type="entry name" value="HTH_31"/>
    <property type="match status" value="1"/>
</dbReference>
<proteinExistence type="predicted"/>
<evidence type="ECO:0000313" key="3">
    <source>
        <dbReference type="Proteomes" id="UP001500443"/>
    </source>
</evidence>
<protein>
    <submittedName>
        <fullName evidence="2">Helix-turn-helix transcriptional regulator</fullName>
    </submittedName>
</protein>
<dbReference type="SMART" id="SM00530">
    <property type="entry name" value="HTH_XRE"/>
    <property type="match status" value="1"/>
</dbReference>
<dbReference type="InterPro" id="IPR043917">
    <property type="entry name" value="DUF5753"/>
</dbReference>
<dbReference type="SUPFAM" id="SSF47413">
    <property type="entry name" value="lambda repressor-like DNA-binding domains"/>
    <property type="match status" value="1"/>
</dbReference>
<organism evidence="2 3">
    <name type="scientific">Streptomyces synnematoformans</name>
    <dbReference type="NCBI Taxonomy" id="415721"/>
    <lineage>
        <taxon>Bacteria</taxon>
        <taxon>Bacillati</taxon>
        <taxon>Actinomycetota</taxon>
        <taxon>Actinomycetes</taxon>
        <taxon>Kitasatosporales</taxon>
        <taxon>Streptomycetaceae</taxon>
        <taxon>Streptomyces</taxon>
    </lineage>
</organism>
<reference evidence="2 3" key="1">
    <citation type="journal article" date="2019" name="Int. J. Syst. Evol. Microbiol.">
        <title>The Global Catalogue of Microorganisms (GCM) 10K type strain sequencing project: providing services to taxonomists for standard genome sequencing and annotation.</title>
        <authorList>
            <consortium name="The Broad Institute Genomics Platform"/>
            <consortium name="The Broad Institute Genome Sequencing Center for Infectious Disease"/>
            <person name="Wu L."/>
            <person name="Ma J."/>
        </authorList>
    </citation>
    <scope>NUCLEOTIDE SEQUENCE [LARGE SCALE GENOMIC DNA]</scope>
    <source>
        <strain evidence="2 3">JCM 15481</strain>
    </source>
</reference>
<dbReference type="Proteomes" id="UP001500443">
    <property type="component" value="Unassembled WGS sequence"/>
</dbReference>
<dbReference type="EMBL" id="BAAAPF010000035">
    <property type="protein sequence ID" value="GAA2117098.1"/>
    <property type="molecule type" value="Genomic_DNA"/>
</dbReference>
<gene>
    <name evidence="2" type="ORF">GCM10009802_17960</name>
</gene>
<dbReference type="CDD" id="cd00093">
    <property type="entry name" value="HTH_XRE"/>
    <property type="match status" value="1"/>
</dbReference>
<evidence type="ECO:0000259" key="1">
    <source>
        <dbReference type="SMART" id="SM00530"/>
    </source>
</evidence>
<dbReference type="Gene3D" id="1.10.260.40">
    <property type="entry name" value="lambda repressor-like DNA-binding domains"/>
    <property type="match status" value="1"/>
</dbReference>
<keyword evidence="3" id="KW-1185">Reference proteome</keyword>
<name>A0ABN2XTT1_9ACTN</name>
<dbReference type="InterPro" id="IPR010982">
    <property type="entry name" value="Lambda_DNA-bd_dom_sf"/>
</dbReference>
<sequence>MGQMGNNRRRGTRTSEDDRPGSWVAYGKLLKFFRTKAELTQEELAERIRYSQDHCASVEQGRRPARAEFTGRAEEAVEAGGVLWELQEEVDLAQLPTFFRDLAALEKEAVVRFSYDPFTVPGLLQTEEYARTVLSSTYPPVEDETVDQWLTARLSRQALLTRKKPMVTFSFIIEEATLHRMVGGHEVMRAQLRHLLESAKLRNVEVQVMPSSCAVHSGLNGHMVLMETADGQEFVYTEAQGCVTSLAGREQTSSFWLRYGAMRALALGTEESVRLIEQVAGEL</sequence>
<dbReference type="InterPro" id="IPR001387">
    <property type="entry name" value="Cro/C1-type_HTH"/>
</dbReference>
<accession>A0ABN2XTT1</accession>
<comment type="caution">
    <text evidence="2">The sequence shown here is derived from an EMBL/GenBank/DDBJ whole genome shotgun (WGS) entry which is preliminary data.</text>
</comment>
<evidence type="ECO:0000313" key="2">
    <source>
        <dbReference type="EMBL" id="GAA2117098.1"/>
    </source>
</evidence>
<feature type="domain" description="HTH cro/C1-type" evidence="1">
    <location>
        <begin position="29"/>
        <end position="84"/>
    </location>
</feature>